<evidence type="ECO:0000256" key="2">
    <source>
        <dbReference type="ARBA" id="ARBA00022843"/>
    </source>
</evidence>
<protein>
    <recommendedName>
        <fullName evidence="7">Ataxin-2 C-terminal domain-containing protein</fullName>
    </recommendedName>
</protein>
<feature type="compositionally biased region" description="Basic and acidic residues" evidence="4">
    <location>
        <begin position="243"/>
        <end position="279"/>
    </location>
</feature>
<sequence>MKIPETGNVGAYYGNEENGQWQPNGVIIDNGVGGGIVGSGDAGVLRPPAPVYPVHMPRGGPMSGECMIVHWGMGQNMYSSDCGYMMGGGYYGAAGPGYPPDDFADYMWMENEEEFDKQVMQQLEEEALMEQCIEAMLEDEQRERRAARDNGHGSTTSNSSTPVSLQEAISKSTLNPLAAEFVPGRARPPPEERSDPPESKELPKEDTQTTEPESTDAQITEEKESTPQVEPPEVSAADVQPIEDDKKSKEKPKSKSDKKKPDIKPKAKVDTKVKKDPKVKTVQSDVKAAPSESVKNEIKSVHSEKSVKSEVQSEDNQSIEVVKQSCQPPSDEPSSGFKPVNYAAAAKANKPKKATTPPASLPEKTVPPKTEKPKDKNPPKTAAPKVKTDKPAVKVDKPIQRKNSTK</sequence>
<accession>A0A9P0TTQ5</accession>
<evidence type="ECO:0000313" key="6">
    <source>
        <dbReference type="Proteomes" id="UP001152562"/>
    </source>
</evidence>
<evidence type="ECO:0000256" key="3">
    <source>
        <dbReference type="ARBA" id="ARBA00022845"/>
    </source>
</evidence>
<dbReference type="GO" id="GO:0045947">
    <property type="term" value="P:negative regulation of translational initiation"/>
    <property type="evidence" value="ECO:0007669"/>
    <property type="project" value="InterPro"/>
</dbReference>
<feature type="compositionally biased region" description="Basic and acidic residues" evidence="4">
    <location>
        <begin position="188"/>
        <end position="207"/>
    </location>
</feature>
<evidence type="ECO:0000313" key="5">
    <source>
        <dbReference type="EMBL" id="CAH4033256.1"/>
    </source>
</evidence>
<comment type="caution">
    <text evidence="5">The sequence shown here is derived from an EMBL/GenBank/DDBJ whole genome shotgun (WGS) entry which is preliminary data.</text>
</comment>
<feature type="compositionally biased region" description="Polar residues" evidence="4">
    <location>
        <begin position="315"/>
        <end position="328"/>
    </location>
</feature>
<dbReference type="GO" id="GO:0005737">
    <property type="term" value="C:cytoplasm"/>
    <property type="evidence" value="ECO:0007669"/>
    <property type="project" value="TreeGrafter"/>
</dbReference>
<dbReference type="GO" id="GO:0000900">
    <property type="term" value="F:mRNA regulatory element binding translation repressor activity"/>
    <property type="evidence" value="ECO:0007669"/>
    <property type="project" value="InterPro"/>
</dbReference>
<evidence type="ECO:0008006" key="7">
    <source>
        <dbReference type="Google" id="ProtNLM"/>
    </source>
</evidence>
<dbReference type="AlphaFoldDB" id="A0A9P0TTQ5"/>
<reference evidence="5" key="1">
    <citation type="submission" date="2022-05" db="EMBL/GenBank/DDBJ databases">
        <authorList>
            <person name="Okamura Y."/>
        </authorList>
    </citation>
    <scope>NUCLEOTIDE SEQUENCE</scope>
</reference>
<feature type="compositionally biased region" description="Basic and acidic residues" evidence="4">
    <location>
        <begin position="386"/>
        <end position="399"/>
    </location>
</feature>
<keyword evidence="2" id="KW-0832">Ubl conjugation</keyword>
<keyword evidence="6" id="KW-1185">Reference proteome</keyword>
<feature type="region of interest" description="Disordered" evidence="4">
    <location>
        <begin position="141"/>
        <end position="406"/>
    </location>
</feature>
<feature type="compositionally biased region" description="Basic and acidic residues" evidence="4">
    <location>
        <begin position="141"/>
        <end position="151"/>
    </location>
</feature>
<keyword evidence="3" id="KW-0810">Translation regulation</keyword>
<dbReference type="Pfam" id="PF07145">
    <property type="entry name" value="PAM2"/>
    <property type="match status" value="1"/>
</dbReference>
<evidence type="ECO:0000256" key="1">
    <source>
        <dbReference type="ARBA" id="ARBA00006858"/>
    </source>
</evidence>
<feature type="compositionally biased region" description="Basic and acidic residues" evidence="4">
    <location>
        <begin position="369"/>
        <end position="378"/>
    </location>
</feature>
<dbReference type="PANTHER" id="PTHR13154">
    <property type="entry name" value="POLYADENYLATE-BINDING PROTEIN-INTERACTING PROTEIN 2"/>
    <property type="match status" value="1"/>
</dbReference>
<dbReference type="Proteomes" id="UP001152562">
    <property type="component" value="Unassembled WGS sequence"/>
</dbReference>
<comment type="similarity">
    <text evidence="1">Belongs to the PAIP2 family.</text>
</comment>
<dbReference type="EMBL" id="CALOZG010000029">
    <property type="protein sequence ID" value="CAH4033256.1"/>
    <property type="molecule type" value="Genomic_DNA"/>
</dbReference>
<organism evidence="5 6">
    <name type="scientific">Pieris brassicae</name>
    <name type="common">White butterfly</name>
    <name type="synonym">Large white butterfly</name>
    <dbReference type="NCBI Taxonomy" id="7116"/>
    <lineage>
        <taxon>Eukaryota</taxon>
        <taxon>Metazoa</taxon>
        <taxon>Ecdysozoa</taxon>
        <taxon>Arthropoda</taxon>
        <taxon>Hexapoda</taxon>
        <taxon>Insecta</taxon>
        <taxon>Pterygota</taxon>
        <taxon>Neoptera</taxon>
        <taxon>Endopterygota</taxon>
        <taxon>Lepidoptera</taxon>
        <taxon>Glossata</taxon>
        <taxon>Ditrysia</taxon>
        <taxon>Papilionoidea</taxon>
        <taxon>Pieridae</taxon>
        <taxon>Pierinae</taxon>
        <taxon>Pieris</taxon>
    </lineage>
</organism>
<dbReference type="InterPro" id="IPR009818">
    <property type="entry name" value="PAM2_motif"/>
</dbReference>
<gene>
    <name evidence="5" type="ORF">PIBRA_LOCUS9562</name>
</gene>
<evidence type="ECO:0000256" key="4">
    <source>
        <dbReference type="SAM" id="MobiDB-lite"/>
    </source>
</evidence>
<feature type="compositionally biased region" description="Polar residues" evidence="4">
    <location>
        <begin position="162"/>
        <end position="175"/>
    </location>
</feature>
<dbReference type="InterPro" id="IPR040396">
    <property type="entry name" value="PAIP2-like"/>
</dbReference>
<dbReference type="PANTHER" id="PTHR13154:SF6">
    <property type="entry name" value="GEO05078P1"/>
    <property type="match status" value="1"/>
</dbReference>
<proteinExistence type="inferred from homology"/>
<feature type="compositionally biased region" description="Basic and acidic residues" evidence="4">
    <location>
        <begin position="294"/>
        <end position="308"/>
    </location>
</feature>
<name>A0A9P0TTQ5_PIEBR</name>
<feature type="compositionally biased region" description="Polar residues" evidence="4">
    <location>
        <begin position="209"/>
        <end position="218"/>
    </location>
</feature>
<feature type="compositionally biased region" description="Low complexity" evidence="4">
    <location>
        <begin position="343"/>
        <end position="368"/>
    </location>
</feature>